<accession>A0A495XZV0</accession>
<dbReference type="RefSeq" id="WP_147431531.1">
    <property type="nucleotide sequence ID" value="NZ_RBXT01000001.1"/>
</dbReference>
<dbReference type="SUPFAM" id="SSF63817">
    <property type="entry name" value="Sortase"/>
    <property type="match status" value="1"/>
</dbReference>
<dbReference type="AlphaFoldDB" id="A0A495XZV0"/>
<dbReference type="Pfam" id="PF04203">
    <property type="entry name" value="Sortase"/>
    <property type="match status" value="1"/>
</dbReference>
<dbReference type="InterPro" id="IPR042003">
    <property type="entry name" value="Sortase_E"/>
</dbReference>
<keyword evidence="5" id="KW-1185">Reference proteome</keyword>
<proteinExistence type="predicted"/>
<dbReference type="InterPro" id="IPR005754">
    <property type="entry name" value="Sortase"/>
</dbReference>
<evidence type="ECO:0000313" key="4">
    <source>
        <dbReference type="EMBL" id="RKT78256.1"/>
    </source>
</evidence>
<evidence type="ECO:0000256" key="1">
    <source>
        <dbReference type="ARBA" id="ARBA00022801"/>
    </source>
</evidence>
<dbReference type="Gene3D" id="2.40.260.10">
    <property type="entry name" value="Sortase"/>
    <property type="match status" value="1"/>
</dbReference>
<evidence type="ECO:0000313" key="5">
    <source>
        <dbReference type="Proteomes" id="UP000278440"/>
    </source>
</evidence>
<dbReference type="InterPro" id="IPR023365">
    <property type="entry name" value="Sortase_dom-sf"/>
</dbReference>
<organism evidence="4 5">
    <name type="scientific">Terracoccus luteus</name>
    <dbReference type="NCBI Taxonomy" id="53356"/>
    <lineage>
        <taxon>Bacteria</taxon>
        <taxon>Bacillati</taxon>
        <taxon>Actinomycetota</taxon>
        <taxon>Actinomycetes</taxon>
        <taxon>Micrococcales</taxon>
        <taxon>Intrasporangiaceae</taxon>
        <taxon>Terracoccus</taxon>
    </lineage>
</organism>
<dbReference type="OrthoDB" id="5242879at2"/>
<gene>
    <name evidence="4" type="ORF">DFJ68_1696</name>
</gene>
<dbReference type="InterPro" id="IPR053465">
    <property type="entry name" value="Sortase_Class_E"/>
</dbReference>
<sequence length="239" mass="25199">MRRAVGVTGELLLTAGLLVLLFVVWQIGVMGVVDGRRQADLVGGIERGFAAARTGSPASGQDTRPTDRPPAEGSLADLDPGGPFGVLRVPRLGGSEWARPVLQGVGLDVLARGLGHYAGTALPGQVGNLAIAGHRSGHGNPLIDIDAVQPGDAVVLETRAGWYVYRAVRHDVVAPDRSDVVAPVPERPGVRPTEPWLTLTTCSPRYGSTSRYVVFARFETLVPRAAGRPDAVLADPREL</sequence>
<evidence type="ECO:0000256" key="3">
    <source>
        <dbReference type="SAM" id="MobiDB-lite"/>
    </source>
</evidence>
<feature type="active site" description="Proton donor/acceptor" evidence="2">
    <location>
        <position position="134"/>
    </location>
</feature>
<comment type="caution">
    <text evidence="4">The sequence shown here is derived from an EMBL/GenBank/DDBJ whole genome shotgun (WGS) entry which is preliminary data.</text>
</comment>
<protein>
    <submittedName>
        <fullName evidence="4">Sortase A</fullName>
    </submittedName>
</protein>
<dbReference type="NCBIfam" id="TIGR01076">
    <property type="entry name" value="sortase_fam"/>
    <property type="match status" value="1"/>
</dbReference>
<feature type="region of interest" description="Disordered" evidence="3">
    <location>
        <begin position="52"/>
        <end position="79"/>
    </location>
</feature>
<dbReference type="NCBIfam" id="NF033747">
    <property type="entry name" value="class_E_sortase"/>
    <property type="match status" value="1"/>
</dbReference>
<dbReference type="CDD" id="cd05830">
    <property type="entry name" value="Sortase_E"/>
    <property type="match status" value="1"/>
</dbReference>
<keyword evidence="1" id="KW-0378">Hydrolase</keyword>
<reference evidence="4 5" key="1">
    <citation type="submission" date="2018-10" db="EMBL/GenBank/DDBJ databases">
        <title>Sequencing the genomes of 1000 actinobacteria strains.</title>
        <authorList>
            <person name="Klenk H.-P."/>
        </authorList>
    </citation>
    <scope>NUCLEOTIDE SEQUENCE [LARGE SCALE GENOMIC DNA]</scope>
    <source>
        <strain evidence="4 5">DSM 44267</strain>
    </source>
</reference>
<dbReference type="GO" id="GO:0016787">
    <property type="term" value="F:hydrolase activity"/>
    <property type="evidence" value="ECO:0007669"/>
    <property type="project" value="UniProtKB-KW"/>
</dbReference>
<dbReference type="EMBL" id="RBXT01000001">
    <property type="protein sequence ID" value="RKT78256.1"/>
    <property type="molecule type" value="Genomic_DNA"/>
</dbReference>
<name>A0A495XZV0_9MICO</name>
<dbReference type="Proteomes" id="UP000278440">
    <property type="component" value="Unassembled WGS sequence"/>
</dbReference>
<evidence type="ECO:0000256" key="2">
    <source>
        <dbReference type="PIRSR" id="PIRSR605754-1"/>
    </source>
</evidence>
<feature type="active site" description="Acyl-thioester intermediate" evidence="2">
    <location>
        <position position="202"/>
    </location>
</feature>